<dbReference type="Pfam" id="PF23744">
    <property type="entry name" value="ARM_LRRK2"/>
    <property type="match status" value="2"/>
</dbReference>
<feature type="compositionally biased region" description="Basic residues" evidence="1">
    <location>
        <begin position="952"/>
        <end position="967"/>
    </location>
</feature>
<name>A0A7G2CGQ4_9TRYP</name>
<dbReference type="EMBL" id="LR877154">
    <property type="protein sequence ID" value="CAD2218227.1"/>
    <property type="molecule type" value="Genomic_DNA"/>
</dbReference>
<proteinExistence type="predicted"/>
<dbReference type="Proteomes" id="UP000515908">
    <property type="component" value="Chromosome 10"/>
</dbReference>
<dbReference type="PANTHER" id="PTHR22895">
    <property type="entry name" value="ARMADILLO REPEAT-CONTAINING PROTEIN 6"/>
    <property type="match status" value="1"/>
</dbReference>
<dbReference type="PANTHER" id="PTHR22895:SF6">
    <property type="match status" value="1"/>
</dbReference>
<evidence type="ECO:0000313" key="4">
    <source>
        <dbReference type="Proteomes" id="UP000515908"/>
    </source>
</evidence>
<organism evidence="3 4">
    <name type="scientific">Angomonas deanei</name>
    <dbReference type="NCBI Taxonomy" id="59799"/>
    <lineage>
        <taxon>Eukaryota</taxon>
        <taxon>Discoba</taxon>
        <taxon>Euglenozoa</taxon>
        <taxon>Kinetoplastea</taxon>
        <taxon>Metakinetoplastina</taxon>
        <taxon>Trypanosomatida</taxon>
        <taxon>Trypanosomatidae</taxon>
        <taxon>Strigomonadinae</taxon>
        <taxon>Angomonas</taxon>
    </lineage>
</organism>
<sequence length="1054" mass="116649">MEDFFHAVVSGQPAQEFAHLKEASPTAQYTILCAQVPSPEERIETLMGRLKTSDERSAAQNVSFILLSCVNVRLEPDAVEELVENIIIYTLENSEWPDLVRWVCAMIHYYATDEFTVSIFSEFDATKVAVGALHRFPQNTDVVLAACAALSHFNLHDIDDGITQLTQVLSKYSGKVDLIRVASRALAEFTSYSKDAPKRFVISNEEFVKAGGIQAVEKVLRDHLEDEEIITYVSRIVANATSSGVTSSVMGDDSRVIMHLTDALGRFQHSELLCSHILRVFSNVPGSRFIDWDYVSSLFNHTKSELIALECIHFLTSVAVSCKEMKPTIYKTGCVNRLLDVMRAYPLNAAIQEGACGLLSYLSFDSEAITTTITDNGGILLVLDAMRNFPENEDLLVAACASLSGLTFNNMKGQQEVVNSEGVALILAAMRRGKKARLQENGCLALGTMCWNTDLKGDVVRLGGVDVVMKALENYYTSSGLVKNACRALAQIAFNCEAYRKEMSVRGVIPLIIRGMEQHPNYDRAQMHGCVALSYLSWTNEGNAEEITTNRGYKAVVAAMRNHLNSHEVQEHACRALANITNVGLEDSAAAIEQIVLAMRRHERIQEVQEEACRAMVTLSLVSPANKDRLWELKGAEAVAAAMAHFPDVPLVQQEASNALAHLAYEHPKLNKTVTEVHGVSLLLKAMRRHKSNPKIQLNACGGLSALAFDNPVAQRQIFELGGVKCVIDAMSCSERLRMLELGCSVLGTLAWNTDIKEKVAVDAIPEILAAMRDHEDSPLLQKSTCRAISQFAFNSENNRQLLSDAGAIPLIVHSMRTHLSSEKLVTHALKALTYLCWESNQVAEKIIEENIEEVLQQTVQQYSNVPRVYNEAIHLSKILFRKTSGSPQSQLTSPPMASPQPIYHTPGPCPEGNEMRDYLAFLSPPVRERDEADFYAAPADQPPEPRGPPRGGHRGRGNRGHPRGRGAHIDPEAMERRFPRRGQPRGPPHRPQEGLWDDPEPGTFFGNRSAGEMNWQQTENAGHVRGRGRGRGWAPRGEYRGRGRGNSFYQGNS</sequence>
<evidence type="ECO:0000256" key="1">
    <source>
        <dbReference type="SAM" id="MobiDB-lite"/>
    </source>
</evidence>
<feature type="compositionally biased region" description="Basic and acidic residues" evidence="1">
    <location>
        <begin position="968"/>
        <end position="978"/>
    </location>
</feature>
<feature type="domain" description="LRRK2 ARM repeat" evidence="2">
    <location>
        <begin position="553"/>
        <end position="625"/>
    </location>
</feature>
<protein>
    <recommendedName>
        <fullName evidence="2">LRRK2 ARM repeat domain-containing protein</fullName>
    </recommendedName>
</protein>
<dbReference type="SUPFAM" id="SSF48371">
    <property type="entry name" value="ARM repeat"/>
    <property type="match status" value="4"/>
</dbReference>
<dbReference type="AlphaFoldDB" id="A0A7G2CGQ4"/>
<dbReference type="InterPro" id="IPR016024">
    <property type="entry name" value="ARM-type_fold"/>
</dbReference>
<dbReference type="InterPro" id="IPR011989">
    <property type="entry name" value="ARM-like"/>
</dbReference>
<keyword evidence="4" id="KW-1185">Reference proteome</keyword>
<dbReference type="InterPro" id="IPR000225">
    <property type="entry name" value="Armadillo"/>
</dbReference>
<feature type="region of interest" description="Disordered" evidence="1">
    <location>
        <begin position="936"/>
        <end position="1054"/>
    </location>
</feature>
<dbReference type="VEuPathDB" id="TriTrypDB:ADEAN_000571400"/>
<gene>
    <name evidence="3" type="ORF">ADEAN_000571400</name>
</gene>
<reference evidence="3 4" key="1">
    <citation type="submission" date="2020-08" db="EMBL/GenBank/DDBJ databases">
        <authorList>
            <person name="Newling K."/>
            <person name="Davey J."/>
            <person name="Forrester S."/>
        </authorList>
    </citation>
    <scope>NUCLEOTIDE SEQUENCE [LARGE SCALE GENOMIC DNA]</scope>
    <source>
        <strain evidence="4">Crithidia deanei Carvalho (ATCC PRA-265)</strain>
    </source>
</reference>
<feature type="compositionally biased region" description="Polar residues" evidence="1">
    <location>
        <begin position="885"/>
        <end position="896"/>
    </location>
</feature>
<evidence type="ECO:0000259" key="2">
    <source>
        <dbReference type="Pfam" id="PF23744"/>
    </source>
</evidence>
<feature type="domain" description="LRRK2 ARM repeat" evidence="2">
    <location>
        <begin position="214"/>
        <end position="413"/>
    </location>
</feature>
<dbReference type="Gene3D" id="1.25.10.10">
    <property type="entry name" value="Leucine-rich Repeat Variant"/>
    <property type="match status" value="3"/>
</dbReference>
<feature type="region of interest" description="Disordered" evidence="1">
    <location>
        <begin position="885"/>
        <end position="916"/>
    </location>
</feature>
<dbReference type="InterPro" id="IPR056597">
    <property type="entry name" value="ARM_LRRK2"/>
</dbReference>
<accession>A0A7G2CGQ4</accession>
<evidence type="ECO:0000313" key="3">
    <source>
        <dbReference type="EMBL" id="CAD2218227.1"/>
    </source>
</evidence>
<dbReference type="SMART" id="SM00185">
    <property type="entry name" value="ARM"/>
    <property type="match status" value="10"/>
</dbReference>